<feature type="transmembrane region" description="Helical" evidence="1">
    <location>
        <begin position="33"/>
        <end position="54"/>
    </location>
</feature>
<dbReference type="AlphaFoldDB" id="A0A212JQM0"/>
<feature type="transmembrane region" description="Helical" evidence="1">
    <location>
        <begin position="100"/>
        <end position="125"/>
    </location>
</feature>
<accession>A0A212JQM0</accession>
<dbReference type="GO" id="GO:0016020">
    <property type="term" value="C:membrane"/>
    <property type="evidence" value="ECO:0007669"/>
    <property type="project" value="InterPro"/>
</dbReference>
<feature type="transmembrane region" description="Helical" evidence="1">
    <location>
        <begin position="131"/>
        <end position="153"/>
    </location>
</feature>
<sequence>MKRSPVRTLLRVALLIAADVVLTRFFSINAPTVRIGLGFAPIAVCAMLYGPLWAGGAAALADFLGAILFPTGPFFPGLTLSAALTGVIFGLLLHRRGEGWLRLGGAVVLNCLGVGFLLNTYWLSILMKTPFLVLLPTRVFQALLMTAVQLVVIRSLRRPVRRYMDSGER</sequence>
<evidence type="ECO:0000313" key="2">
    <source>
        <dbReference type="EMBL" id="SBW01736.1"/>
    </source>
</evidence>
<gene>
    <name evidence="2" type="ORF">KL86CLO1_11537</name>
</gene>
<evidence type="ECO:0008006" key="3">
    <source>
        <dbReference type="Google" id="ProtNLM"/>
    </source>
</evidence>
<proteinExistence type="predicted"/>
<reference evidence="2" key="1">
    <citation type="submission" date="2016-04" db="EMBL/GenBank/DDBJ databases">
        <authorList>
            <person name="Evans L.H."/>
            <person name="Alamgir A."/>
            <person name="Owens N."/>
            <person name="Weber N.D."/>
            <person name="Virtaneva K."/>
            <person name="Barbian K."/>
            <person name="Babar A."/>
            <person name="Rosenke K."/>
        </authorList>
    </citation>
    <scope>NUCLEOTIDE SEQUENCE</scope>
    <source>
        <strain evidence="2">86</strain>
    </source>
</reference>
<dbReference type="Pfam" id="PF07155">
    <property type="entry name" value="ECF-ribofla_trS"/>
    <property type="match status" value="1"/>
</dbReference>
<organism evidence="2">
    <name type="scientific">uncultured Eubacteriales bacterium</name>
    <dbReference type="NCBI Taxonomy" id="172733"/>
    <lineage>
        <taxon>Bacteria</taxon>
        <taxon>Bacillati</taxon>
        <taxon>Bacillota</taxon>
        <taxon>Clostridia</taxon>
        <taxon>Eubacteriales</taxon>
        <taxon>environmental samples</taxon>
    </lineage>
</organism>
<dbReference type="Gene3D" id="1.10.1760.20">
    <property type="match status" value="1"/>
</dbReference>
<dbReference type="NCBIfam" id="TIGR04518">
    <property type="entry name" value="ECF_S_folT_fam"/>
    <property type="match status" value="1"/>
</dbReference>
<keyword evidence="1" id="KW-1133">Transmembrane helix</keyword>
<evidence type="ECO:0000256" key="1">
    <source>
        <dbReference type="SAM" id="Phobius"/>
    </source>
</evidence>
<name>A0A212JQM0_9FIRM</name>
<protein>
    <recommendedName>
        <fullName evidence="3">Folate transporter FolT</fullName>
    </recommendedName>
</protein>
<dbReference type="InterPro" id="IPR030949">
    <property type="entry name" value="ECF_S_folate_fam"/>
</dbReference>
<keyword evidence="1" id="KW-0812">Transmembrane</keyword>
<dbReference type="EMBL" id="FLUN01000001">
    <property type="protein sequence ID" value="SBW01736.1"/>
    <property type="molecule type" value="Genomic_DNA"/>
</dbReference>
<keyword evidence="1" id="KW-0472">Membrane</keyword>
<feature type="transmembrane region" description="Helical" evidence="1">
    <location>
        <begin position="6"/>
        <end position="26"/>
    </location>
</feature>
<feature type="transmembrane region" description="Helical" evidence="1">
    <location>
        <begin position="74"/>
        <end position="93"/>
    </location>
</feature>
<dbReference type="InterPro" id="IPR009825">
    <property type="entry name" value="ECF_substrate-spec-like"/>
</dbReference>